<dbReference type="PANTHER" id="PTHR32054">
    <property type="entry name" value="HEAVY CHAIN, PUTATIVE, EXPRESSED-RELATED-RELATED"/>
    <property type="match status" value="1"/>
</dbReference>
<proteinExistence type="inferred from homology"/>
<organism evidence="5 6">
    <name type="scientific">Paspalum notatum var. saurae</name>
    <dbReference type="NCBI Taxonomy" id="547442"/>
    <lineage>
        <taxon>Eukaryota</taxon>
        <taxon>Viridiplantae</taxon>
        <taxon>Streptophyta</taxon>
        <taxon>Embryophyta</taxon>
        <taxon>Tracheophyta</taxon>
        <taxon>Spermatophyta</taxon>
        <taxon>Magnoliopsida</taxon>
        <taxon>Liliopsida</taxon>
        <taxon>Poales</taxon>
        <taxon>Poaceae</taxon>
        <taxon>PACMAD clade</taxon>
        <taxon>Panicoideae</taxon>
        <taxon>Andropogonodae</taxon>
        <taxon>Paspaleae</taxon>
        <taxon>Paspalinae</taxon>
        <taxon>Paspalum</taxon>
    </lineage>
</organism>
<dbReference type="PANTHER" id="PTHR32054:SF17">
    <property type="entry name" value="EXPRESSED PROTEIN"/>
    <property type="match status" value="1"/>
</dbReference>
<keyword evidence="6" id="KW-1185">Reference proteome</keyword>
<feature type="compositionally biased region" description="Pro residues" evidence="4">
    <location>
        <begin position="598"/>
        <end position="609"/>
    </location>
</feature>
<feature type="region of interest" description="Disordered" evidence="4">
    <location>
        <begin position="315"/>
        <end position="387"/>
    </location>
</feature>
<dbReference type="EMBL" id="CP144746">
    <property type="protein sequence ID" value="WVZ55942.1"/>
    <property type="molecule type" value="Genomic_DNA"/>
</dbReference>
<feature type="compositionally biased region" description="Basic and acidic residues" evidence="4">
    <location>
        <begin position="363"/>
        <end position="379"/>
    </location>
</feature>
<evidence type="ECO:0000313" key="5">
    <source>
        <dbReference type="EMBL" id="WVZ55942.1"/>
    </source>
</evidence>
<comment type="similarity">
    <text evidence="1">Belongs to the WEB family.</text>
</comment>
<feature type="non-terminal residue" evidence="5">
    <location>
        <position position="649"/>
    </location>
</feature>
<feature type="region of interest" description="Disordered" evidence="4">
    <location>
        <begin position="489"/>
        <end position="515"/>
    </location>
</feature>
<evidence type="ECO:0000256" key="2">
    <source>
        <dbReference type="ARBA" id="ARBA00023054"/>
    </source>
</evidence>
<protein>
    <recommendedName>
        <fullName evidence="7">Myosin heavy chain</fullName>
    </recommendedName>
</protein>
<sequence>ETAQELMAEIDTRPLESVHAAVSIFDRGSSDQSRLSPDRNEEEIVTLTKELASCKLQLEVRESQHKQDTLKVEALQKAVQELADQYEKDCMDAHLRIAQLEAENARIMSRQSEADGECRALRGELDAAKASVAFVLREVEAMETRAILERESTKEALSRILLLNEAVLSSAVAAIKAEEERSVFFQEATLEFLSSERSSSEVVRRQVEMMESMEAELLAKTMEVEYLRSELKQVKEIYVPVSPQEVSHATAVTAAGGCSSSADNDDDVQVQVEVQAQAFGKPLDDDHEAEAEFTFQHPPECFVSEIFRKGCQAVPSDGDRVETDSISGDLVEDKQGAVVQDNEVAEGNSDAQETTGRLVAKTSGDEDHHAIQTHGKNDEADTDNSQEPALSDDALALNLTACHGNDDLPLQDHEETKADASFVLESSRDDFQSVRSDAKDISIADPEIVAIVIAGNQEPRAEAVAAAPTPMLGEGGSDTGVVATEIVSKDDEDEFYTKELEPEPEPGQGKKPDGYVLVSKSADAADKDKQLDAARTEISDLRFSLEETVRRAELAEEAKAALERELREEIRRKHTPSRRRAMSDSEDGWRPAREGAPPAAPTPARPRPTTPFHTPGTSSRAPGTARKGGDDMPTPRCLTLGKVLSMKYK</sequence>
<accession>A0AAQ3PZW9</accession>
<feature type="compositionally biased region" description="Basic and acidic residues" evidence="4">
    <location>
        <begin position="581"/>
        <end position="593"/>
    </location>
</feature>
<evidence type="ECO:0000256" key="3">
    <source>
        <dbReference type="SAM" id="Coils"/>
    </source>
</evidence>
<gene>
    <name evidence="5" type="ORF">U9M48_006540</name>
</gene>
<evidence type="ECO:0000256" key="4">
    <source>
        <dbReference type="SAM" id="MobiDB-lite"/>
    </source>
</evidence>
<dbReference type="Proteomes" id="UP001341281">
    <property type="component" value="Chromosome 02"/>
</dbReference>
<feature type="region of interest" description="Disordered" evidence="4">
    <location>
        <begin position="564"/>
        <end position="649"/>
    </location>
</feature>
<name>A0AAQ3PZW9_PASNO</name>
<reference evidence="5 6" key="1">
    <citation type="submission" date="2024-02" db="EMBL/GenBank/DDBJ databases">
        <title>High-quality chromosome-scale genome assembly of Pensacola bahiagrass (Paspalum notatum Flugge var. saurae).</title>
        <authorList>
            <person name="Vega J.M."/>
            <person name="Podio M."/>
            <person name="Orjuela J."/>
            <person name="Siena L.A."/>
            <person name="Pessino S.C."/>
            <person name="Combes M.C."/>
            <person name="Mariac C."/>
            <person name="Albertini E."/>
            <person name="Pupilli F."/>
            <person name="Ortiz J.P.A."/>
            <person name="Leblanc O."/>
        </authorList>
    </citation>
    <scope>NUCLEOTIDE SEQUENCE [LARGE SCALE GENOMIC DNA]</scope>
    <source>
        <strain evidence="5">R1</strain>
        <tissue evidence="5">Leaf</tissue>
    </source>
</reference>
<evidence type="ECO:0008006" key="7">
    <source>
        <dbReference type="Google" id="ProtNLM"/>
    </source>
</evidence>
<dbReference type="GO" id="GO:0009903">
    <property type="term" value="P:chloroplast avoidance movement"/>
    <property type="evidence" value="ECO:0007669"/>
    <property type="project" value="TreeGrafter"/>
</dbReference>
<evidence type="ECO:0000256" key="1">
    <source>
        <dbReference type="ARBA" id="ARBA00005485"/>
    </source>
</evidence>
<evidence type="ECO:0000313" key="6">
    <source>
        <dbReference type="Proteomes" id="UP001341281"/>
    </source>
</evidence>
<dbReference type="AlphaFoldDB" id="A0AAQ3PZW9"/>
<keyword evidence="2 3" id="KW-0175">Coiled coil</keyword>
<feature type="coiled-coil region" evidence="3">
    <location>
        <begin position="65"/>
        <end position="103"/>
    </location>
</feature>
<dbReference type="GO" id="GO:0009904">
    <property type="term" value="P:chloroplast accumulation movement"/>
    <property type="evidence" value="ECO:0007669"/>
    <property type="project" value="TreeGrafter"/>
</dbReference>
<dbReference type="GO" id="GO:0005829">
    <property type="term" value="C:cytosol"/>
    <property type="evidence" value="ECO:0007669"/>
    <property type="project" value="TreeGrafter"/>
</dbReference>